<reference evidence="2" key="1">
    <citation type="journal article" date="2017" name="bioRxiv">
        <title>Conservation of a gene cluster reveals novel cercosporin biosynthetic mechanisms and extends production to the genus Colletotrichum.</title>
        <authorList>
            <person name="de Jonge R."/>
            <person name="Ebert M.K."/>
            <person name="Huitt-Roehl C.R."/>
            <person name="Pal P."/>
            <person name="Suttle J.C."/>
            <person name="Spanner R.E."/>
            <person name="Neubauer J.D."/>
            <person name="Jurick W.M.II."/>
            <person name="Stott K.A."/>
            <person name="Secor G.A."/>
            <person name="Thomma B.P.H.J."/>
            <person name="Van de Peer Y."/>
            <person name="Townsend C.A."/>
            <person name="Bolton M.D."/>
        </authorList>
    </citation>
    <scope>NUCLEOTIDE SEQUENCE [LARGE SCALE GENOMIC DNA]</scope>
    <source>
        <strain evidence="2">CBS538.71</strain>
    </source>
</reference>
<dbReference type="OrthoDB" id="3813486at2759"/>
<dbReference type="Proteomes" id="UP000237631">
    <property type="component" value="Unassembled WGS sequence"/>
</dbReference>
<gene>
    <name evidence="1" type="ORF">CBER1_03000</name>
</gene>
<organism evidence="1 2">
    <name type="scientific">Cercospora berteroae</name>
    <dbReference type="NCBI Taxonomy" id="357750"/>
    <lineage>
        <taxon>Eukaryota</taxon>
        <taxon>Fungi</taxon>
        <taxon>Dikarya</taxon>
        <taxon>Ascomycota</taxon>
        <taxon>Pezizomycotina</taxon>
        <taxon>Dothideomycetes</taxon>
        <taxon>Dothideomycetidae</taxon>
        <taxon>Mycosphaerellales</taxon>
        <taxon>Mycosphaerellaceae</taxon>
        <taxon>Cercospora</taxon>
    </lineage>
</organism>
<evidence type="ECO:0008006" key="3">
    <source>
        <dbReference type="Google" id="ProtNLM"/>
    </source>
</evidence>
<keyword evidence="2" id="KW-1185">Reference proteome</keyword>
<evidence type="ECO:0000313" key="2">
    <source>
        <dbReference type="Proteomes" id="UP000237631"/>
    </source>
</evidence>
<protein>
    <recommendedName>
        <fullName evidence="3">F-box domain-containing protein</fullName>
    </recommendedName>
</protein>
<name>A0A2S6C2L1_9PEZI</name>
<evidence type="ECO:0000313" key="1">
    <source>
        <dbReference type="EMBL" id="PPJ53978.1"/>
    </source>
</evidence>
<dbReference type="EMBL" id="PNEN01000572">
    <property type="protein sequence ID" value="PPJ53978.1"/>
    <property type="molecule type" value="Genomic_DNA"/>
</dbReference>
<sequence>MDRKIAIPTGVARTIHVMETRSKSQASLLGLPRELRLEIYRHVFALDLQCTILNGWRDTHTQEHGFRSVPEVDGDADLIVPWLSIMLTCKDLACEMQSVMKEKSFSENPQTTTWSLDLEGKRGGMALGHTTWQRIPCPPDQVRILQASYNTKRGFQSWGDGGPHGITSGLYQTLNFILHCGPRFDAEYRLPAKMHLEELRISLESREDVTRQYDDDHYMSLSDRETNPETMLYALGSIVGQIVNTGVLRGYVDMITVCSVDNDKTLSWTPREVKGDGIPEYWHRYGFEWGERAFSSE</sequence>
<proteinExistence type="predicted"/>
<accession>A0A2S6C2L1</accession>
<dbReference type="AlphaFoldDB" id="A0A2S6C2L1"/>
<comment type="caution">
    <text evidence="1">The sequence shown here is derived from an EMBL/GenBank/DDBJ whole genome shotgun (WGS) entry which is preliminary data.</text>
</comment>